<comment type="caution">
    <text evidence="3">The sequence shown here is derived from an EMBL/GenBank/DDBJ whole genome shotgun (WGS) entry which is preliminary data.</text>
</comment>
<accession>A0A9X6NSP4</accession>
<sequence length="217" mass="23510">MGTCWVPPNTALRVLATVLASFSSWEGSKVVPNGFRLDVKQREACRRYLAKKALGLFGALDGSSGWLEPQSMIISEDKMHIFGLLSVQFSAMLPVMFPLLILLASLHVPRLVGWATFRICVIRLVATAASILSCAARGIGRIIKTANLCPKSVLTIVSESRGDCKIGHGELQLLGNLNGGPEKERSSVDTENLNLGDTATFTEDQIKRDVSADQEDP</sequence>
<evidence type="ECO:0000313" key="3">
    <source>
        <dbReference type="EMBL" id="OWA55344.1"/>
    </source>
</evidence>
<feature type="transmembrane region" description="Helical" evidence="1">
    <location>
        <begin position="111"/>
        <end position="135"/>
    </location>
</feature>
<keyword evidence="1" id="KW-0472">Membrane</keyword>
<keyword evidence="1" id="KW-0812">Transmembrane</keyword>
<gene>
    <name evidence="3" type="ORF">BV898_19728</name>
</gene>
<proteinExistence type="predicted"/>
<evidence type="ECO:0000313" key="4">
    <source>
        <dbReference type="Proteomes" id="UP000192578"/>
    </source>
</evidence>
<name>A0A9X6NSP4_HYPEX</name>
<feature type="signal peptide" evidence="2">
    <location>
        <begin position="1"/>
        <end position="27"/>
    </location>
</feature>
<organism evidence="3 4">
    <name type="scientific">Hypsibius exemplaris</name>
    <name type="common">Freshwater tardigrade</name>
    <dbReference type="NCBI Taxonomy" id="2072580"/>
    <lineage>
        <taxon>Eukaryota</taxon>
        <taxon>Metazoa</taxon>
        <taxon>Ecdysozoa</taxon>
        <taxon>Tardigrada</taxon>
        <taxon>Eutardigrada</taxon>
        <taxon>Parachela</taxon>
        <taxon>Hypsibioidea</taxon>
        <taxon>Hypsibiidae</taxon>
        <taxon>Hypsibius</taxon>
    </lineage>
</organism>
<dbReference type="Proteomes" id="UP000192578">
    <property type="component" value="Unassembled WGS sequence"/>
</dbReference>
<keyword evidence="2" id="KW-0732">Signal</keyword>
<feature type="transmembrane region" description="Helical" evidence="1">
    <location>
        <begin position="81"/>
        <end position="105"/>
    </location>
</feature>
<protein>
    <submittedName>
        <fullName evidence="3">Uncharacterized protein</fullName>
    </submittedName>
</protein>
<keyword evidence="4" id="KW-1185">Reference proteome</keyword>
<evidence type="ECO:0000256" key="2">
    <source>
        <dbReference type="SAM" id="SignalP"/>
    </source>
</evidence>
<keyword evidence="1" id="KW-1133">Transmembrane helix</keyword>
<feature type="chain" id="PRO_5040817257" evidence="2">
    <location>
        <begin position="28"/>
        <end position="217"/>
    </location>
</feature>
<dbReference type="EMBL" id="MTYJ01000681">
    <property type="protein sequence ID" value="OWA55344.1"/>
    <property type="molecule type" value="Genomic_DNA"/>
</dbReference>
<reference evidence="4" key="1">
    <citation type="submission" date="2017-01" db="EMBL/GenBank/DDBJ databases">
        <title>Comparative genomics of anhydrobiosis in the tardigrade Hypsibius dujardini.</title>
        <authorList>
            <person name="Yoshida Y."/>
            <person name="Koutsovoulos G."/>
            <person name="Laetsch D."/>
            <person name="Stevens L."/>
            <person name="Kumar S."/>
            <person name="Horikawa D."/>
            <person name="Ishino K."/>
            <person name="Komine S."/>
            <person name="Tomita M."/>
            <person name="Blaxter M."/>
            <person name="Arakawa K."/>
        </authorList>
    </citation>
    <scope>NUCLEOTIDE SEQUENCE [LARGE SCALE GENOMIC DNA]</scope>
    <source>
        <strain evidence="4">Z151</strain>
    </source>
</reference>
<evidence type="ECO:0000256" key="1">
    <source>
        <dbReference type="SAM" id="Phobius"/>
    </source>
</evidence>
<dbReference type="AlphaFoldDB" id="A0A9X6NSP4"/>